<keyword evidence="2" id="KW-0695">RNA-directed DNA polymerase</keyword>
<evidence type="ECO:0000313" key="3">
    <source>
        <dbReference type="Proteomes" id="UP001151760"/>
    </source>
</evidence>
<keyword evidence="2" id="KW-0808">Transferase</keyword>
<feature type="compositionally biased region" description="Basic and acidic residues" evidence="1">
    <location>
        <begin position="337"/>
        <end position="353"/>
    </location>
</feature>
<sequence length="353" mass="38920">MQHQSHVTGPYSETHATNDKLEVAIPPDTRPKQEVSIEGSLSDTGTSLCAHSCKRNLDIFAWEPKHMTRATNTEDELVRDIVETFRALRKINMKLNPKKCTFGATEGMFLGYLIEPDGIKPLKGQILADFFIEKPETDAVLPQSEVKLQEPWILFTDGSSCVDGSGAGLILTNPEGMEFTYALRFEFTATNNEAEYEALIAGLRIAARMGTTYEMDEGESGSPQSAGIQIGMTQKAGTKVGKEPYSYKHLEKSIQAADMEGGVAAHVEYLQSQEMLSLGKCSLVHSRHAKELCTEPSNGGCRCTQHRIILPPFPPLLTKPYAWGPQKTPSTNILPKVQKDKGFTQTGKEKNLQ</sequence>
<dbReference type="Proteomes" id="UP001151760">
    <property type="component" value="Unassembled WGS sequence"/>
</dbReference>
<evidence type="ECO:0000313" key="2">
    <source>
        <dbReference type="EMBL" id="GJT60855.1"/>
    </source>
</evidence>
<feature type="region of interest" description="Disordered" evidence="1">
    <location>
        <begin position="327"/>
        <end position="353"/>
    </location>
</feature>
<comment type="caution">
    <text evidence="2">The sequence shown here is derived from an EMBL/GenBank/DDBJ whole genome shotgun (WGS) entry which is preliminary data.</text>
</comment>
<gene>
    <name evidence="2" type="ORF">Tco_1004388</name>
</gene>
<keyword evidence="3" id="KW-1185">Reference proteome</keyword>
<dbReference type="EMBL" id="BQNB010017236">
    <property type="protein sequence ID" value="GJT60855.1"/>
    <property type="molecule type" value="Genomic_DNA"/>
</dbReference>
<dbReference type="PANTHER" id="PTHR48475:SF2">
    <property type="entry name" value="RIBONUCLEASE H"/>
    <property type="match status" value="1"/>
</dbReference>
<proteinExistence type="predicted"/>
<dbReference type="Gene3D" id="3.30.420.10">
    <property type="entry name" value="Ribonuclease H-like superfamily/Ribonuclease H"/>
    <property type="match status" value="1"/>
</dbReference>
<dbReference type="SUPFAM" id="SSF56672">
    <property type="entry name" value="DNA/RNA polymerases"/>
    <property type="match status" value="1"/>
</dbReference>
<feature type="region of interest" description="Disordered" evidence="1">
    <location>
        <begin position="24"/>
        <end position="45"/>
    </location>
</feature>
<dbReference type="PANTHER" id="PTHR48475">
    <property type="entry name" value="RIBONUCLEASE H"/>
    <property type="match status" value="1"/>
</dbReference>
<dbReference type="InterPro" id="IPR043128">
    <property type="entry name" value="Rev_trsase/Diguanyl_cyclase"/>
</dbReference>
<keyword evidence="2" id="KW-0548">Nucleotidyltransferase</keyword>
<organism evidence="2 3">
    <name type="scientific">Tanacetum coccineum</name>
    <dbReference type="NCBI Taxonomy" id="301880"/>
    <lineage>
        <taxon>Eukaryota</taxon>
        <taxon>Viridiplantae</taxon>
        <taxon>Streptophyta</taxon>
        <taxon>Embryophyta</taxon>
        <taxon>Tracheophyta</taxon>
        <taxon>Spermatophyta</taxon>
        <taxon>Magnoliopsida</taxon>
        <taxon>eudicotyledons</taxon>
        <taxon>Gunneridae</taxon>
        <taxon>Pentapetalae</taxon>
        <taxon>asterids</taxon>
        <taxon>campanulids</taxon>
        <taxon>Asterales</taxon>
        <taxon>Asteraceae</taxon>
        <taxon>Asteroideae</taxon>
        <taxon>Anthemideae</taxon>
        <taxon>Anthemidinae</taxon>
        <taxon>Tanacetum</taxon>
    </lineage>
</organism>
<accession>A0ABQ5FD45</accession>
<dbReference type="InterPro" id="IPR043502">
    <property type="entry name" value="DNA/RNA_pol_sf"/>
</dbReference>
<reference evidence="2" key="2">
    <citation type="submission" date="2022-01" db="EMBL/GenBank/DDBJ databases">
        <authorList>
            <person name="Yamashiro T."/>
            <person name="Shiraishi A."/>
            <person name="Satake H."/>
            <person name="Nakayama K."/>
        </authorList>
    </citation>
    <scope>NUCLEOTIDE SEQUENCE</scope>
</reference>
<dbReference type="Gene3D" id="3.30.70.270">
    <property type="match status" value="1"/>
</dbReference>
<reference evidence="2" key="1">
    <citation type="journal article" date="2022" name="Int. J. Mol. Sci.">
        <title>Draft Genome of Tanacetum Coccineum: Genomic Comparison of Closely Related Tanacetum-Family Plants.</title>
        <authorList>
            <person name="Yamashiro T."/>
            <person name="Shiraishi A."/>
            <person name="Nakayama K."/>
            <person name="Satake H."/>
        </authorList>
    </citation>
    <scope>NUCLEOTIDE SEQUENCE</scope>
</reference>
<name>A0ABQ5FD45_9ASTR</name>
<evidence type="ECO:0000256" key="1">
    <source>
        <dbReference type="SAM" id="MobiDB-lite"/>
    </source>
</evidence>
<dbReference type="GO" id="GO:0003964">
    <property type="term" value="F:RNA-directed DNA polymerase activity"/>
    <property type="evidence" value="ECO:0007669"/>
    <property type="project" value="UniProtKB-KW"/>
</dbReference>
<dbReference type="InterPro" id="IPR036397">
    <property type="entry name" value="RNaseH_sf"/>
</dbReference>
<protein>
    <submittedName>
        <fullName evidence="2">Reverse transcriptase domain-containing protein</fullName>
    </submittedName>
</protein>